<evidence type="ECO:0000313" key="2">
    <source>
        <dbReference type="EMBL" id="WAA10526.1"/>
    </source>
</evidence>
<dbReference type="AlphaFoldDB" id="A0A9E8LWS2"/>
<dbReference type="KEGG" id="faf:OE104_04165"/>
<evidence type="ECO:0000313" key="3">
    <source>
        <dbReference type="Proteomes" id="UP001164718"/>
    </source>
</evidence>
<protein>
    <submittedName>
        <fullName evidence="2">GerMN domain-containing protein</fullName>
    </submittedName>
</protein>
<feature type="transmembrane region" description="Helical" evidence="1">
    <location>
        <begin position="49"/>
        <end position="71"/>
    </location>
</feature>
<dbReference type="Proteomes" id="UP001164718">
    <property type="component" value="Chromosome"/>
</dbReference>
<name>A0A9E8LWS2_9BACI</name>
<evidence type="ECO:0000256" key="1">
    <source>
        <dbReference type="SAM" id="Phobius"/>
    </source>
</evidence>
<keyword evidence="1" id="KW-0812">Transmembrane</keyword>
<accession>A0A9E8LWS2</accession>
<keyword evidence="1" id="KW-1133">Transmembrane helix</keyword>
<dbReference type="RefSeq" id="WP_275418317.1">
    <property type="nucleotide sequence ID" value="NZ_CP106878.1"/>
</dbReference>
<keyword evidence="3" id="KW-1185">Reference proteome</keyword>
<keyword evidence="1" id="KW-0472">Membrane</keyword>
<dbReference type="EMBL" id="CP106878">
    <property type="protein sequence ID" value="WAA10526.1"/>
    <property type="molecule type" value="Genomic_DNA"/>
</dbReference>
<organism evidence="2 3">
    <name type="scientific">Fervidibacillus albus</name>
    <dbReference type="NCBI Taxonomy" id="2980026"/>
    <lineage>
        <taxon>Bacteria</taxon>
        <taxon>Bacillati</taxon>
        <taxon>Bacillota</taxon>
        <taxon>Bacilli</taxon>
        <taxon>Bacillales</taxon>
        <taxon>Bacillaceae</taxon>
        <taxon>Fervidibacillus</taxon>
    </lineage>
</organism>
<proteinExistence type="predicted"/>
<reference evidence="2" key="1">
    <citation type="submission" date="2022-09" db="EMBL/GenBank/DDBJ databases">
        <title>Complete Genomes of Fervidibacillus albus and Fervidibacillus halotolerans isolated from tidal flat sediments.</title>
        <authorList>
            <person name="Kwon K.K."/>
            <person name="Yang S.-H."/>
            <person name="Park M.J."/>
            <person name="Oh H.-M."/>
        </authorList>
    </citation>
    <scope>NUCLEOTIDE SEQUENCE</scope>
    <source>
        <strain evidence="2">MEBiC13591</strain>
    </source>
</reference>
<gene>
    <name evidence="2" type="ORF">OE104_04165</name>
</gene>
<sequence length="399" mass="45603">MVKNDWNDEEFSELFKQFPVVTDHRSRNELYSNVMDRLKQAEHRKKRRLYIPALATAAVLFLSIVLFMSIVRSPEWNMGIEQEAEEFHLEMIDPSNGKFFDSSEDFVEDEREKNISSIEKFAVYPDMIAEDELAITLYVPDKNAQNMVPVTVLEKQSDEQTPLDIIRDVMNRIDETGLGLSDYYPYNGTVSLDENGNVSVDLSENVNENWGSTGEILFMKSLESFRSINIDSVYLSDEGSPGLYFPHSGLEIFKYELGKTEENYAFFIYRTDDHIYLTSGPDTYSDLIQAFAAMKEKNEVYDLEPSIPSEMEITVQTDDNGLLVLRFSDSLSDYDGELVQLMIEAILLTANSFGFSEVQFENVSVEQNIGFEFEQPIPVPIAPNLVELPDDSTVQEDKP</sequence>